<dbReference type="HOGENOM" id="CLU_2978264_0_0_6"/>
<name>A0A077PT62_XENBV</name>
<dbReference type="Proteomes" id="UP000028493">
    <property type="component" value="Unassembled WGS sequence"/>
</dbReference>
<protein>
    <submittedName>
        <fullName evidence="1">Uncharacterized protein</fullName>
    </submittedName>
</protein>
<evidence type="ECO:0000313" key="2">
    <source>
        <dbReference type="Proteomes" id="UP000028493"/>
    </source>
</evidence>
<gene>
    <name evidence="1" type="ORF">XBKB1_2500002</name>
</gene>
<comment type="caution">
    <text evidence="1">The sequence shown here is derived from an EMBL/GenBank/DDBJ whole genome shotgun (WGS) entry which is preliminary data.</text>
</comment>
<evidence type="ECO:0000313" key="1">
    <source>
        <dbReference type="EMBL" id="CDH24198.1"/>
    </source>
</evidence>
<proteinExistence type="predicted"/>
<organism evidence="1 2">
    <name type="scientific">Xenorhabdus bovienii str. kraussei Becker Underwood</name>
    <dbReference type="NCBI Taxonomy" id="1398204"/>
    <lineage>
        <taxon>Bacteria</taxon>
        <taxon>Pseudomonadati</taxon>
        <taxon>Pseudomonadota</taxon>
        <taxon>Gammaproteobacteria</taxon>
        <taxon>Enterobacterales</taxon>
        <taxon>Morganellaceae</taxon>
        <taxon>Xenorhabdus</taxon>
    </lineage>
</organism>
<dbReference type="AlphaFoldDB" id="A0A077PT62"/>
<reference evidence="1" key="1">
    <citation type="submission" date="2013-07" db="EMBL/GenBank/DDBJ databases">
        <title>Sub-species coevolution in mutualistic symbiosis.</title>
        <authorList>
            <person name="Murfin K."/>
            <person name="Klassen J."/>
            <person name="Lee M."/>
            <person name="Forst S."/>
            <person name="Stock P."/>
            <person name="Goodrich-Blair H."/>
        </authorList>
    </citation>
    <scope>NUCLEOTIDE SEQUENCE [LARGE SCALE GENOMIC DNA]</scope>
    <source>
        <strain evidence="1">Kraussei Becker Underwood</strain>
    </source>
</reference>
<accession>A0A077PT62</accession>
<dbReference type="EMBL" id="CBSZ010000169">
    <property type="protein sequence ID" value="CDH24198.1"/>
    <property type="molecule type" value="Genomic_DNA"/>
</dbReference>
<sequence length="58" mass="6393">MSEGKSVGKDIHFMFLLKTQIKNKIKLSSLYSTSGDLAAIIAIFHKLLLSLGEVTQNI</sequence>